<feature type="transmembrane region" description="Helical" evidence="1">
    <location>
        <begin position="62"/>
        <end position="82"/>
    </location>
</feature>
<keyword evidence="3" id="KW-1185">Reference proteome</keyword>
<dbReference type="Gene3D" id="1.20.1640.10">
    <property type="entry name" value="Multidrug efflux transporter AcrB transmembrane domain"/>
    <property type="match status" value="1"/>
</dbReference>
<sequence>MTAETNEVIAKYLWRSLSTTLVAVFLVCLVLSNSLLASVVALSMVLLDYTPLGLSSYSGMKFSVTSFACAMLSSGLSVDYLIHMAQKCIKEIKPLRTLKTGDAHVKLLFIHEGKIDVHQGNGPALLAEGCELPAVVSRTGPTTVPFSMNFDDGHDLKSSTRTRVPAPTTTTTTAKLCAAKKHVRCFGRSWSMLARLCIVLCLLGVVQGIGLKGNGDYRRIRKSARSGAEAS</sequence>
<protein>
    <submittedName>
        <fullName evidence="2">Uncharacterized protein</fullName>
    </submittedName>
</protein>
<dbReference type="OrthoDB" id="10678231at2759"/>
<feature type="transmembrane region" description="Helical" evidence="1">
    <location>
        <begin position="190"/>
        <end position="209"/>
    </location>
</feature>
<dbReference type="SUPFAM" id="SSF82866">
    <property type="entry name" value="Multidrug efflux transporter AcrB transmembrane domain"/>
    <property type="match status" value="1"/>
</dbReference>
<gene>
    <name evidence="2" type="ORF">TrRE_jg5768</name>
</gene>
<feature type="transmembrane region" description="Helical" evidence="1">
    <location>
        <begin position="21"/>
        <end position="42"/>
    </location>
</feature>
<keyword evidence="1" id="KW-1133">Transmembrane helix</keyword>
<feature type="non-terminal residue" evidence="2">
    <location>
        <position position="231"/>
    </location>
</feature>
<keyword evidence="1" id="KW-0472">Membrane</keyword>
<evidence type="ECO:0000256" key="1">
    <source>
        <dbReference type="SAM" id="Phobius"/>
    </source>
</evidence>
<organism evidence="2 3">
    <name type="scientific">Triparma retinervis</name>
    <dbReference type="NCBI Taxonomy" id="2557542"/>
    <lineage>
        <taxon>Eukaryota</taxon>
        <taxon>Sar</taxon>
        <taxon>Stramenopiles</taxon>
        <taxon>Ochrophyta</taxon>
        <taxon>Bolidophyceae</taxon>
        <taxon>Parmales</taxon>
        <taxon>Triparmaceae</taxon>
        <taxon>Triparma</taxon>
    </lineage>
</organism>
<proteinExistence type="predicted"/>
<evidence type="ECO:0000313" key="3">
    <source>
        <dbReference type="Proteomes" id="UP001165082"/>
    </source>
</evidence>
<reference evidence="2" key="1">
    <citation type="submission" date="2022-07" db="EMBL/GenBank/DDBJ databases">
        <title>Genome analysis of Parmales, a sister group of diatoms, reveals the evolutionary specialization of diatoms from phago-mixotrophs to photoautotrophs.</title>
        <authorList>
            <person name="Ban H."/>
            <person name="Sato S."/>
            <person name="Yoshikawa S."/>
            <person name="Kazumasa Y."/>
            <person name="Nakamura Y."/>
            <person name="Ichinomiya M."/>
            <person name="Saitoh K."/>
            <person name="Sato N."/>
            <person name="Blanc-Mathieu R."/>
            <person name="Endo H."/>
            <person name="Kuwata A."/>
            <person name="Ogata H."/>
        </authorList>
    </citation>
    <scope>NUCLEOTIDE SEQUENCE</scope>
</reference>
<dbReference type="AlphaFoldDB" id="A0A9W7FZ09"/>
<accession>A0A9W7FZ09</accession>
<keyword evidence="1" id="KW-0812">Transmembrane</keyword>
<evidence type="ECO:0000313" key="2">
    <source>
        <dbReference type="EMBL" id="GMI24415.1"/>
    </source>
</evidence>
<dbReference type="Proteomes" id="UP001165082">
    <property type="component" value="Unassembled WGS sequence"/>
</dbReference>
<name>A0A9W7FZ09_9STRA</name>
<dbReference type="EMBL" id="BRXZ01007120">
    <property type="protein sequence ID" value="GMI24415.1"/>
    <property type="molecule type" value="Genomic_DNA"/>
</dbReference>
<comment type="caution">
    <text evidence="2">The sequence shown here is derived from an EMBL/GenBank/DDBJ whole genome shotgun (WGS) entry which is preliminary data.</text>
</comment>